<dbReference type="EMBL" id="JAKKPZ010000020">
    <property type="protein sequence ID" value="KAI1712023.1"/>
    <property type="molecule type" value="Genomic_DNA"/>
</dbReference>
<evidence type="ECO:0000256" key="5">
    <source>
        <dbReference type="ARBA" id="ARBA00023136"/>
    </source>
</evidence>
<comment type="similarity">
    <text evidence="2">Belongs to the FUN14 family.</text>
</comment>
<protein>
    <submittedName>
        <fullName evidence="7">FUN14 family domain-containing protein</fullName>
    </submittedName>
</protein>
<dbReference type="GO" id="GO:0000422">
    <property type="term" value="P:autophagy of mitochondrion"/>
    <property type="evidence" value="ECO:0007669"/>
    <property type="project" value="TreeGrafter"/>
</dbReference>
<feature type="transmembrane region" description="Helical" evidence="6">
    <location>
        <begin position="43"/>
        <end position="61"/>
    </location>
</feature>
<dbReference type="Pfam" id="PF04930">
    <property type="entry name" value="FUN14"/>
    <property type="match status" value="1"/>
</dbReference>
<keyword evidence="4 6" id="KW-1133">Transmembrane helix</keyword>
<dbReference type="AlphaFoldDB" id="A0AAD4R644"/>
<keyword evidence="5 6" id="KW-0472">Membrane</keyword>
<gene>
    <name evidence="7" type="ORF">DdX_09987</name>
</gene>
<name>A0AAD4R644_9BILA</name>
<evidence type="ECO:0000256" key="3">
    <source>
        <dbReference type="ARBA" id="ARBA00022692"/>
    </source>
</evidence>
<comment type="caution">
    <text evidence="7">The sequence shown here is derived from an EMBL/GenBank/DDBJ whole genome shotgun (WGS) entry which is preliminary data.</text>
</comment>
<dbReference type="InterPro" id="IPR007014">
    <property type="entry name" value="FUN14"/>
</dbReference>
<dbReference type="PANTHER" id="PTHR21346:SF0">
    <property type="entry name" value="RE45833P"/>
    <property type="match status" value="1"/>
</dbReference>
<feature type="transmembrane region" description="Helical" evidence="6">
    <location>
        <begin position="67"/>
        <end position="87"/>
    </location>
</feature>
<dbReference type="Proteomes" id="UP001201812">
    <property type="component" value="Unassembled WGS sequence"/>
</dbReference>
<evidence type="ECO:0000256" key="6">
    <source>
        <dbReference type="SAM" id="Phobius"/>
    </source>
</evidence>
<keyword evidence="3 6" id="KW-0812">Transmembrane</keyword>
<dbReference type="GO" id="GO:0005741">
    <property type="term" value="C:mitochondrial outer membrane"/>
    <property type="evidence" value="ECO:0007669"/>
    <property type="project" value="UniProtKB-SubCell"/>
</dbReference>
<evidence type="ECO:0000313" key="8">
    <source>
        <dbReference type="Proteomes" id="UP001201812"/>
    </source>
</evidence>
<feature type="transmembrane region" description="Helical" evidence="6">
    <location>
        <begin position="131"/>
        <end position="148"/>
    </location>
</feature>
<proteinExistence type="inferred from homology"/>
<sequence length="149" mass="16742">MSDKVLDTKNFPGKGQTVDNKWSFSDAMDSFLRYLRNIQQKPVPVQISIGAGTGVVTGYLFSKTSRFVALIAGCSIILFQFFNYRGYIKFNRSQFRRDLDDLQSTFEKELGIRNKSSFPSSKELDDFASKNIYLLGGYVAGSLIGYALS</sequence>
<evidence type="ECO:0000256" key="1">
    <source>
        <dbReference type="ARBA" id="ARBA00004374"/>
    </source>
</evidence>
<accession>A0AAD4R644</accession>
<keyword evidence="8" id="KW-1185">Reference proteome</keyword>
<evidence type="ECO:0000256" key="2">
    <source>
        <dbReference type="ARBA" id="ARBA00009160"/>
    </source>
</evidence>
<evidence type="ECO:0000313" key="7">
    <source>
        <dbReference type="EMBL" id="KAI1712023.1"/>
    </source>
</evidence>
<comment type="subcellular location">
    <subcellularLocation>
        <location evidence="1">Mitochondrion outer membrane</location>
        <topology evidence="1">Multi-pass membrane protein</topology>
    </subcellularLocation>
</comment>
<organism evidence="7 8">
    <name type="scientific">Ditylenchus destructor</name>
    <dbReference type="NCBI Taxonomy" id="166010"/>
    <lineage>
        <taxon>Eukaryota</taxon>
        <taxon>Metazoa</taxon>
        <taxon>Ecdysozoa</taxon>
        <taxon>Nematoda</taxon>
        <taxon>Chromadorea</taxon>
        <taxon>Rhabditida</taxon>
        <taxon>Tylenchina</taxon>
        <taxon>Tylenchomorpha</taxon>
        <taxon>Sphaerularioidea</taxon>
        <taxon>Anguinidae</taxon>
        <taxon>Anguininae</taxon>
        <taxon>Ditylenchus</taxon>
    </lineage>
</organism>
<reference evidence="7" key="1">
    <citation type="submission" date="2022-01" db="EMBL/GenBank/DDBJ databases">
        <title>Genome Sequence Resource for Two Populations of Ditylenchus destructor, the Migratory Endoparasitic Phytonematode.</title>
        <authorList>
            <person name="Zhang H."/>
            <person name="Lin R."/>
            <person name="Xie B."/>
        </authorList>
    </citation>
    <scope>NUCLEOTIDE SEQUENCE</scope>
    <source>
        <strain evidence="7">BazhouSP</strain>
    </source>
</reference>
<evidence type="ECO:0000256" key="4">
    <source>
        <dbReference type="ARBA" id="ARBA00022989"/>
    </source>
</evidence>
<dbReference type="PANTHER" id="PTHR21346">
    <property type="entry name" value="FUN14 DOMAIN CONTAINING"/>
    <property type="match status" value="1"/>
</dbReference>